<proteinExistence type="predicted"/>
<dbReference type="Gene3D" id="2.60.40.1120">
    <property type="entry name" value="Carboxypeptidase-like, regulatory domain"/>
    <property type="match status" value="1"/>
</dbReference>
<dbReference type="AlphaFoldDB" id="A0A642A0Y0"/>
<feature type="non-terminal residue" evidence="2">
    <location>
        <position position="115"/>
    </location>
</feature>
<dbReference type="FunFam" id="2.60.40.1120:FF:000003">
    <property type="entry name" value="Outer membrane protein Omp121"/>
    <property type="match status" value="1"/>
</dbReference>
<dbReference type="InterPro" id="IPR008969">
    <property type="entry name" value="CarboxyPept-like_regulatory"/>
</dbReference>
<name>A0A642A0Y0_BACOV</name>
<protein>
    <submittedName>
        <fullName evidence="2">SusC/RagA family TonB-linked outer membrane protein</fullName>
    </submittedName>
</protein>
<reference evidence="2" key="1">
    <citation type="journal article" date="2019" name="Nat. Med.">
        <title>A library of human gut bacterial isolates paired with longitudinal multiomics data enables mechanistic microbiome research.</title>
        <authorList>
            <person name="Poyet M."/>
            <person name="Groussin M."/>
            <person name="Gibbons S.M."/>
            <person name="Avila-Pacheco J."/>
            <person name="Jiang X."/>
            <person name="Kearney S.M."/>
            <person name="Perrotta A.R."/>
            <person name="Berdy B."/>
            <person name="Zhao S."/>
            <person name="Lieberman T.D."/>
            <person name="Swanson P.K."/>
            <person name="Smith M."/>
            <person name="Roesemann S."/>
            <person name="Alexander J.E."/>
            <person name="Rich S.A."/>
            <person name="Livny J."/>
            <person name="Vlamakis H."/>
            <person name="Clish C."/>
            <person name="Bullock K."/>
            <person name="Deik A."/>
            <person name="Scott J."/>
            <person name="Pierce K.A."/>
            <person name="Xavier R.J."/>
            <person name="Alm E.J."/>
        </authorList>
    </citation>
    <scope>NUCLEOTIDE SEQUENCE</scope>
    <source>
        <strain evidence="2">BIOML-A39</strain>
    </source>
</reference>
<dbReference type="SUPFAM" id="SSF49464">
    <property type="entry name" value="Carboxypeptidase regulatory domain-like"/>
    <property type="match status" value="1"/>
</dbReference>
<comment type="caution">
    <text evidence="2">The sequence shown here is derived from an EMBL/GenBank/DDBJ whole genome shotgun (WGS) entry which is preliminary data.</text>
</comment>
<feature type="signal peptide" evidence="1">
    <location>
        <begin position="1"/>
        <end position="21"/>
    </location>
</feature>
<gene>
    <name evidence="2" type="ORF">F3C28_10415</name>
</gene>
<organism evidence="2">
    <name type="scientific">Bacteroides ovatus</name>
    <dbReference type="NCBI Taxonomy" id="28116"/>
    <lineage>
        <taxon>Bacteria</taxon>
        <taxon>Pseudomonadati</taxon>
        <taxon>Bacteroidota</taxon>
        <taxon>Bacteroidia</taxon>
        <taxon>Bacteroidales</taxon>
        <taxon>Bacteroidaceae</taxon>
        <taxon>Bacteroides</taxon>
    </lineage>
</organism>
<feature type="chain" id="PRO_5024976326" evidence="1">
    <location>
        <begin position="22"/>
        <end position="115"/>
    </location>
</feature>
<dbReference type="EMBL" id="VWGN01000006">
    <property type="protein sequence ID" value="KAA4548952.1"/>
    <property type="molecule type" value="Genomic_DNA"/>
</dbReference>
<evidence type="ECO:0000313" key="2">
    <source>
        <dbReference type="EMBL" id="KAA4548952.1"/>
    </source>
</evidence>
<keyword evidence="1" id="KW-0732">Signal</keyword>
<accession>A0A642A0Y0</accession>
<dbReference type="Pfam" id="PF13715">
    <property type="entry name" value="CarbopepD_reg_2"/>
    <property type="match status" value="1"/>
</dbReference>
<evidence type="ECO:0000256" key="1">
    <source>
        <dbReference type="SAM" id="SignalP"/>
    </source>
</evidence>
<sequence length="115" mass="12175">MKRKLMLLLACLFVGIGLVTAQTQKVTGVVISEEDGQPVVGASVLVKGTTLGTITDVDGNFNLSNVPSSAKTLQISYIGMQTQEVVIKPTLKVVLKSDSQNLDEVVVTAMGIKRS</sequence>